<accession>A0A4U6X2R9</accession>
<feature type="compositionally biased region" description="Polar residues" evidence="1">
    <location>
        <begin position="1"/>
        <end position="10"/>
    </location>
</feature>
<evidence type="ECO:0000256" key="1">
    <source>
        <dbReference type="SAM" id="MobiDB-lite"/>
    </source>
</evidence>
<dbReference type="EMBL" id="PJEX01000502">
    <property type="protein sequence ID" value="TKW49650.1"/>
    <property type="molecule type" value="Genomic_DNA"/>
</dbReference>
<evidence type="ECO:0000313" key="2">
    <source>
        <dbReference type="EMBL" id="TKW49650.1"/>
    </source>
</evidence>
<gene>
    <name evidence="2" type="ORF">CTA1_4290</name>
</gene>
<name>A0A4U6X2R9_9PEZI</name>
<comment type="caution">
    <text evidence="2">The sequence shown here is derived from an EMBL/GenBank/DDBJ whole genome shotgun (WGS) entry which is preliminary data.</text>
</comment>
<keyword evidence="3" id="KW-1185">Reference proteome</keyword>
<dbReference type="Proteomes" id="UP000310108">
    <property type="component" value="Unassembled WGS sequence"/>
</dbReference>
<reference evidence="2 3" key="1">
    <citation type="journal article" date="2019" name="PLoS ONE">
        <title>Comparative genome analysis indicates high evolutionary potential of pathogenicity genes in Colletotrichum tanaceti.</title>
        <authorList>
            <person name="Lelwala R.V."/>
            <person name="Korhonen P.K."/>
            <person name="Young N.D."/>
            <person name="Scott J.B."/>
            <person name="Ades P.A."/>
            <person name="Gasser R.B."/>
            <person name="Taylor P.W.J."/>
        </authorList>
    </citation>
    <scope>NUCLEOTIDE SEQUENCE [LARGE SCALE GENOMIC DNA]</scope>
    <source>
        <strain evidence="2">BRIP57314</strain>
    </source>
</reference>
<feature type="region of interest" description="Disordered" evidence="1">
    <location>
        <begin position="1"/>
        <end position="43"/>
    </location>
</feature>
<sequence>MASVEASLQTRESRGKTADEVEMAGLTLSNEGSRSGGDIIKDHDGEALLRRECEQVRPMAQGASLVAVYPSVH</sequence>
<protein>
    <submittedName>
        <fullName evidence="2">Uncharacterized protein</fullName>
    </submittedName>
</protein>
<evidence type="ECO:0000313" key="3">
    <source>
        <dbReference type="Proteomes" id="UP000310108"/>
    </source>
</evidence>
<proteinExistence type="predicted"/>
<dbReference type="AlphaFoldDB" id="A0A4U6X2R9"/>
<organism evidence="2 3">
    <name type="scientific">Colletotrichum tanaceti</name>
    <dbReference type="NCBI Taxonomy" id="1306861"/>
    <lineage>
        <taxon>Eukaryota</taxon>
        <taxon>Fungi</taxon>
        <taxon>Dikarya</taxon>
        <taxon>Ascomycota</taxon>
        <taxon>Pezizomycotina</taxon>
        <taxon>Sordariomycetes</taxon>
        <taxon>Hypocreomycetidae</taxon>
        <taxon>Glomerellales</taxon>
        <taxon>Glomerellaceae</taxon>
        <taxon>Colletotrichum</taxon>
        <taxon>Colletotrichum destructivum species complex</taxon>
    </lineage>
</organism>